<dbReference type="PANTHER" id="PTHR35176:SF6">
    <property type="entry name" value="HEME OXYGENASE HI_0854-RELATED"/>
    <property type="match status" value="1"/>
</dbReference>
<keyword evidence="1" id="KW-0560">Oxidoreductase</keyword>
<dbReference type="GO" id="GO:0005829">
    <property type="term" value="C:cytosol"/>
    <property type="evidence" value="ECO:0007669"/>
    <property type="project" value="TreeGrafter"/>
</dbReference>
<dbReference type="Pfam" id="PF01243">
    <property type="entry name" value="PNPOx_N"/>
    <property type="match status" value="1"/>
</dbReference>
<sequence>MVGRFMSYRPDPRLAERAKENVAWLTTISPKGRPSPRPVWFVLDGEDFIVFSRPDTAKTRHIEANSEVSLHFNSDEHGGSILVIGGKAEILPDGLASEQPGFLDKYEKHYPAIDYDVPKFDREYNVRIRIRPERTWGF</sequence>
<dbReference type="SUPFAM" id="SSF50475">
    <property type="entry name" value="FMN-binding split barrel"/>
    <property type="match status" value="1"/>
</dbReference>
<evidence type="ECO:0000259" key="2">
    <source>
        <dbReference type="Pfam" id="PF01243"/>
    </source>
</evidence>
<dbReference type="GO" id="GO:0016627">
    <property type="term" value="F:oxidoreductase activity, acting on the CH-CH group of donors"/>
    <property type="evidence" value="ECO:0007669"/>
    <property type="project" value="TreeGrafter"/>
</dbReference>
<dbReference type="Gene3D" id="2.30.110.10">
    <property type="entry name" value="Electron Transport, Fmn-binding Protein, Chain A"/>
    <property type="match status" value="1"/>
</dbReference>
<dbReference type="PATRIC" id="fig|1284240.4.peg.7541"/>
<evidence type="ECO:0000313" key="3">
    <source>
        <dbReference type="EMBL" id="EME51434.1"/>
    </source>
</evidence>
<dbReference type="InterPro" id="IPR012349">
    <property type="entry name" value="Split_barrel_FMN-bd"/>
</dbReference>
<dbReference type="InterPro" id="IPR019966">
    <property type="entry name" value="F420-dep_enz_PPOX_Rv3369"/>
</dbReference>
<comment type="caution">
    <text evidence="3">The sequence shown here is derived from an EMBL/GenBank/DDBJ whole genome shotgun (WGS) entry which is preliminary data.</text>
</comment>
<dbReference type="NCBIfam" id="TIGR03667">
    <property type="entry name" value="Rv3369"/>
    <property type="match status" value="1"/>
</dbReference>
<protein>
    <submittedName>
        <fullName evidence="3">Pyridoxamine 5'-phosphate oxidase</fullName>
    </submittedName>
</protein>
<dbReference type="InterPro" id="IPR052019">
    <property type="entry name" value="F420H2_bilvrd_red/Heme_oxyg"/>
</dbReference>
<feature type="domain" description="Pyridoxamine 5'-phosphate oxidase N-terminal" evidence="2">
    <location>
        <begin position="18"/>
        <end position="117"/>
    </location>
</feature>
<evidence type="ECO:0000256" key="1">
    <source>
        <dbReference type="ARBA" id="ARBA00023002"/>
    </source>
</evidence>
<reference evidence="3 4" key="1">
    <citation type="journal article" date="2013" name="Genome Announc.">
        <title>Draft Genome Sequence of Amycolatopsis decaplanina Strain DSM 44594T.</title>
        <authorList>
            <person name="Kaur N."/>
            <person name="Kumar S."/>
            <person name="Bala M."/>
            <person name="Raghava G.P."/>
            <person name="Mayilraj S."/>
        </authorList>
    </citation>
    <scope>NUCLEOTIDE SEQUENCE [LARGE SCALE GENOMIC DNA]</scope>
    <source>
        <strain evidence="3 4">DSM 44594</strain>
    </source>
</reference>
<name>M2YSX2_9PSEU</name>
<dbReference type="Proteomes" id="UP000054226">
    <property type="component" value="Unassembled WGS sequence"/>
</dbReference>
<dbReference type="EMBL" id="AOHO01000079">
    <property type="protein sequence ID" value="EME51434.1"/>
    <property type="molecule type" value="Genomic_DNA"/>
</dbReference>
<accession>M2YSX2</accession>
<organism evidence="3 4">
    <name type="scientific">Amycolatopsis decaplanina DSM 44594</name>
    <dbReference type="NCBI Taxonomy" id="1284240"/>
    <lineage>
        <taxon>Bacteria</taxon>
        <taxon>Bacillati</taxon>
        <taxon>Actinomycetota</taxon>
        <taxon>Actinomycetes</taxon>
        <taxon>Pseudonocardiales</taxon>
        <taxon>Pseudonocardiaceae</taxon>
        <taxon>Amycolatopsis</taxon>
    </lineage>
</organism>
<dbReference type="AlphaFoldDB" id="M2YSX2"/>
<dbReference type="PANTHER" id="PTHR35176">
    <property type="entry name" value="HEME OXYGENASE HI_0854-RELATED"/>
    <property type="match status" value="1"/>
</dbReference>
<dbReference type="GO" id="GO:0070967">
    <property type="term" value="F:coenzyme F420 binding"/>
    <property type="evidence" value="ECO:0007669"/>
    <property type="project" value="TreeGrafter"/>
</dbReference>
<proteinExistence type="predicted"/>
<gene>
    <name evidence="3" type="ORF">H074_36972</name>
</gene>
<evidence type="ECO:0000313" key="4">
    <source>
        <dbReference type="Proteomes" id="UP000054226"/>
    </source>
</evidence>
<dbReference type="InterPro" id="IPR011576">
    <property type="entry name" value="Pyridox_Oxase_N"/>
</dbReference>
<keyword evidence="4" id="KW-1185">Reference proteome</keyword>